<dbReference type="HAMAP" id="MF_01008">
    <property type="entry name" value="MraZ"/>
    <property type="match status" value="1"/>
</dbReference>
<dbReference type="CDD" id="cd16320">
    <property type="entry name" value="MraZ_N"/>
    <property type="match status" value="1"/>
</dbReference>
<name>A0A1I4YIW1_9CLOT</name>
<evidence type="ECO:0000256" key="1">
    <source>
        <dbReference type="ARBA" id="ARBA00013860"/>
    </source>
</evidence>
<dbReference type="PANTHER" id="PTHR34701:SF1">
    <property type="entry name" value="TRANSCRIPTIONAL REGULATOR MRAZ"/>
    <property type="match status" value="1"/>
</dbReference>
<keyword evidence="3" id="KW-0677">Repeat</keyword>
<dbReference type="InterPro" id="IPR037914">
    <property type="entry name" value="SpoVT-AbrB_sf"/>
</dbReference>
<evidence type="ECO:0000259" key="8">
    <source>
        <dbReference type="PROSITE" id="PS51740"/>
    </source>
</evidence>
<keyword evidence="6 7" id="KW-0804">Transcription</keyword>
<dbReference type="eggNOG" id="COG2001">
    <property type="taxonomic scope" value="Bacteria"/>
</dbReference>
<dbReference type="NCBIfam" id="TIGR00242">
    <property type="entry name" value="division/cell wall cluster transcriptional repressor MraZ"/>
    <property type="match status" value="1"/>
</dbReference>
<evidence type="ECO:0000256" key="6">
    <source>
        <dbReference type="ARBA" id="ARBA00023163"/>
    </source>
</evidence>
<dbReference type="InterPro" id="IPR035644">
    <property type="entry name" value="MraZ_C"/>
</dbReference>
<evidence type="ECO:0000313" key="10">
    <source>
        <dbReference type="Proteomes" id="UP000181899"/>
    </source>
</evidence>
<keyword evidence="2 7" id="KW-0963">Cytoplasm</keyword>
<keyword evidence="4 7" id="KW-0805">Transcription regulation</keyword>
<dbReference type="OrthoDB" id="9807753at2"/>
<proteinExistence type="inferred from homology"/>
<dbReference type="GO" id="GO:0005737">
    <property type="term" value="C:cytoplasm"/>
    <property type="evidence" value="ECO:0007669"/>
    <property type="project" value="UniProtKB-UniRule"/>
</dbReference>
<comment type="subunit">
    <text evidence="7">Forms oligomers.</text>
</comment>
<evidence type="ECO:0000256" key="5">
    <source>
        <dbReference type="ARBA" id="ARBA00023125"/>
    </source>
</evidence>
<dbReference type="GO" id="GO:2000143">
    <property type="term" value="P:negative regulation of DNA-templated transcription initiation"/>
    <property type="evidence" value="ECO:0007669"/>
    <property type="project" value="TreeGrafter"/>
</dbReference>
<dbReference type="Proteomes" id="UP000181899">
    <property type="component" value="Unassembled WGS sequence"/>
</dbReference>
<dbReference type="GO" id="GO:0000976">
    <property type="term" value="F:transcription cis-regulatory region binding"/>
    <property type="evidence" value="ECO:0007669"/>
    <property type="project" value="TreeGrafter"/>
</dbReference>
<comment type="similarity">
    <text evidence="7">Belongs to the MraZ family.</text>
</comment>
<dbReference type="EMBL" id="FOVK01000001">
    <property type="protein sequence ID" value="SFN37956.1"/>
    <property type="molecule type" value="Genomic_DNA"/>
</dbReference>
<keyword evidence="10" id="KW-1185">Reference proteome</keyword>
<dbReference type="InterPro" id="IPR003444">
    <property type="entry name" value="MraZ"/>
</dbReference>
<feature type="domain" description="SpoVT-AbrB" evidence="8">
    <location>
        <begin position="5"/>
        <end position="47"/>
    </location>
</feature>
<evidence type="ECO:0000256" key="3">
    <source>
        <dbReference type="ARBA" id="ARBA00022737"/>
    </source>
</evidence>
<dbReference type="Pfam" id="PF02381">
    <property type="entry name" value="MraZ"/>
    <property type="match status" value="2"/>
</dbReference>
<gene>
    <name evidence="7" type="primary">mraZ</name>
    <name evidence="9" type="ORF">SAMN04488695_101623</name>
</gene>
<dbReference type="RefSeq" id="WP_074910152.1">
    <property type="nucleotide sequence ID" value="NZ_FOVK01000001.1"/>
</dbReference>
<evidence type="ECO:0000256" key="4">
    <source>
        <dbReference type="ARBA" id="ARBA00023015"/>
    </source>
</evidence>
<feature type="domain" description="SpoVT-AbrB" evidence="8">
    <location>
        <begin position="76"/>
        <end position="119"/>
    </location>
</feature>
<dbReference type="Gene3D" id="3.40.1550.20">
    <property type="entry name" value="Transcriptional regulator MraZ domain"/>
    <property type="match status" value="1"/>
</dbReference>
<comment type="subcellular location">
    <subcellularLocation>
        <location evidence="7">Cytoplasm</location>
        <location evidence="7">Nucleoid</location>
    </subcellularLocation>
</comment>
<evidence type="ECO:0000256" key="2">
    <source>
        <dbReference type="ARBA" id="ARBA00022490"/>
    </source>
</evidence>
<dbReference type="GO" id="GO:0003700">
    <property type="term" value="F:DNA-binding transcription factor activity"/>
    <property type="evidence" value="ECO:0007669"/>
    <property type="project" value="UniProtKB-UniRule"/>
</dbReference>
<dbReference type="InterPro" id="IPR020603">
    <property type="entry name" value="MraZ_dom"/>
</dbReference>
<keyword evidence="5 7" id="KW-0238">DNA-binding</keyword>
<reference evidence="9 10" key="1">
    <citation type="submission" date="2016-10" db="EMBL/GenBank/DDBJ databases">
        <authorList>
            <person name="de Groot N.N."/>
        </authorList>
    </citation>
    <scope>NUCLEOTIDE SEQUENCE [LARGE SCALE GENOMIC DNA]</scope>
    <source>
        <strain evidence="9 10">ML2</strain>
    </source>
</reference>
<dbReference type="InterPro" id="IPR038619">
    <property type="entry name" value="MraZ_sf"/>
</dbReference>
<dbReference type="SUPFAM" id="SSF89447">
    <property type="entry name" value="AbrB/MazE/MraZ-like"/>
    <property type="match status" value="1"/>
</dbReference>
<evidence type="ECO:0000256" key="7">
    <source>
        <dbReference type="HAMAP-Rule" id="MF_01008"/>
    </source>
</evidence>
<evidence type="ECO:0000313" key="9">
    <source>
        <dbReference type="EMBL" id="SFN37956.1"/>
    </source>
</evidence>
<protein>
    <recommendedName>
        <fullName evidence="1 7">Transcriptional regulator MraZ</fullName>
    </recommendedName>
</protein>
<dbReference type="InterPro" id="IPR035642">
    <property type="entry name" value="MraZ_N"/>
</dbReference>
<dbReference type="GO" id="GO:0009295">
    <property type="term" value="C:nucleoid"/>
    <property type="evidence" value="ECO:0007669"/>
    <property type="project" value="UniProtKB-SubCell"/>
</dbReference>
<dbReference type="InterPro" id="IPR007159">
    <property type="entry name" value="SpoVT-AbrB_dom"/>
</dbReference>
<dbReference type="CDD" id="cd16321">
    <property type="entry name" value="MraZ_C"/>
    <property type="match status" value="1"/>
</dbReference>
<dbReference type="AlphaFoldDB" id="A0A1I4YIW1"/>
<accession>A0A1I4YIW1</accession>
<sequence length="142" mass="16169">MLIGEFSHGMDKKNRIIIPAKLREGLGDTFIMTKGLDSCLYIYPKSEWEVFEKKLKALPMTDKNVRAFVRFFFSGANEMEPDKMGRVLIPQSLLSYAGIEGEVVSVGMMDRVEVWSKEKWTAYNESDMDMDAIAAKMNELGI</sequence>
<dbReference type="STRING" id="398199.SAMN05421804_101196"/>
<dbReference type="PROSITE" id="PS51740">
    <property type="entry name" value="SPOVT_ABRB"/>
    <property type="match status" value="2"/>
</dbReference>
<dbReference type="PANTHER" id="PTHR34701">
    <property type="entry name" value="TRANSCRIPTIONAL REGULATOR MRAZ"/>
    <property type="match status" value="1"/>
</dbReference>
<organism evidence="9 10">
    <name type="scientific">Proteiniclasticum ruminis</name>
    <dbReference type="NCBI Taxonomy" id="398199"/>
    <lineage>
        <taxon>Bacteria</taxon>
        <taxon>Bacillati</taxon>
        <taxon>Bacillota</taxon>
        <taxon>Clostridia</taxon>
        <taxon>Eubacteriales</taxon>
        <taxon>Clostridiaceae</taxon>
        <taxon>Proteiniclasticum</taxon>
    </lineage>
</organism>
<dbReference type="FunFam" id="3.40.1550.20:FF:000002">
    <property type="entry name" value="Transcriptional regulator MraZ"/>
    <property type="match status" value="1"/>
</dbReference>